<dbReference type="OrthoDB" id="581140at2"/>
<keyword evidence="1" id="KW-0732">Signal</keyword>
<name>A0A1H1FR84_9FLAO</name>
<dbReference type="STRING" id="311333.SAMN05421664_3221"/>
<evidence type="ECO:0000313" key="2">
    <source>
        <dbReference type="EMBL" id="SDR03573.1"/>
    </source>
</evidence>
<evidence type="ECO:0000256" key="1">
    <source>
        <dbReference type="SAM" id="SignalP"/>
    </source>
</evidence>
<proteinExistence type="predicted"/>
<feature type="signal peptide" evidence="1">
    <location>
        <begin position="1"/>
        <end position="20"/>
    </location>
</feature>
<evidence type="ECO:0000313" key="3">
    <source>
        <dbReference type="Proteomes" id="UP000199627"/>
    </source>
</evidence>
<dbReference type="EMBL" id="FNKL01000004">
    <property type="protein sequence ID" value="SDR03573.1"/>
    <property type="molecule type" value="Genomic_DNA"/>
</dbReference>
<gene>
    <name evidence="2" type="ORF">SAMN05421664_3221</name>
</gene>
<dbReference type="PROSITE" id="PS51257">
    <property type="entry name" value="PROKAR_LIPOPROTEIN"/>
    <property type="match status" value="1"/>
</dbReference>
<sequence length="349" mass="35775">MKKNNLYVAALVLGCFTANAQGVGIGTPSPVASAMLEVNSTSKGFLMPRMTTSERVAVTSPAKGLQVFDTTTNTLWYFNGTIWVNAGAAVADNLGNHSATQDLLLNSNALQLEGAGGVNKIVYNTTVDGPVITGNAGGSLGTASGGNATALTWLANGAVGVGTTTPFATAKFQAAQDKTAYGEFGQLMATGLTDPNQKLVLGYNTTTDKGFIQSVHSGTAWTNLSLQPNNGNVTVGAFTDNATSKLEVNGASTNYVAYNAGAGRTINYLLSNLAYTTANAAGTFTLTGVKDGGTYSLAVRGTVSGTALFAASGFTVKYANNRPTTAGTETVYTLVVMGSTIYVYMSAGF</sequence>
<dbReference type="RefSeq" id="WP_089756718.1">
    <property type="nucleotide sequence ID" value="NZ_FNKL01000004.1"/>
</dbReference>
<feature type="chain" id="PRO_5011782158" evidence="1">
    <location>
        <begin position="21"/>
        <end position="349"/>
    </location>
</feature>
<dbReference type="AlphaFoldDB" id="A0A1H1FR84"/>
<organism evidence="2 3">
    <name type="scientific">Chryseobacterium soldanellicola</name>
    <dbReference type="NCBI Taxonomy" id="311333"/>
    <lineage>
        <taxon>Bacteria</taxon>
        <taxon>Pseudomonadati</taxon>
        <taxon>Bacteroidota</taxon>
        <taxon>Flavobacteriia</taxon>
        <taxon>Flavobacteriales</taxon>
        <taxon>Weeksellaceae</taxon>
        <taxon>Chryseobacterium group</taxon>
        <taxon>Chryseobacterium</taxon>
    </lineage>
</organism>
<reference evidence="3" key="1">
    <citation type="submission" date="2016-10" db="EMBL/GenBank/DDBJ databases">
        <authorList>
            <person name="Varghese N."/>
            <person name="Submissions S."/>
        </authorList>
    </citation>
    <scope>NUCLEOTIDE SEQUENCE [LARGE SCALE GENOMIC DNA]</scope>
    <source>
        <strain evidence="3">DSM 17072</strain>
    </source>
</reference>
<keyword evidence="3" id="KW-1185">Reference proteome</keyword>
<dbReference type="Proteomes" id="UP000199627">
    <property type="component" value="Unassembled WGS sequence"/>
</dbReference>
<accession>A0A1H1FR84</accession>
<protein>
    <submittedName>
        <fullName evidence="2">Uncharacterized protein</fullName>
    </submittedName>
</protein>